<feature type="transmembrane region" description="Helical" evidence="5">
    <location>
        <begin position="194"/>
        <end position="216"/>
    </location>
</feature>
<feature type="transmembrane region" description="Helical" evidence="5">
    <location>
        <begin position="161"/>
        <end position="182"/>
    </location>
</feature>
<keyword evidence="2 5" id="KW-0812">Transmembrane</keyword>
<feature type="transmembrane region" description="Helical" evidence="5">
    <location>
        <begin position="137"/>
        <end position="154"/>
    </location>
</feature>
<reference evidence="6 7" key="1">
    <citation type="journal article" date="2020" name="Genomics">
        <title>Complete, high-quality genomes from long-read metagenomic sequencing of two wolf lichen thalli reveals enigmatic genome architecture.</title>
        <authorList>
            <person name="McKenzie S.K."/>
            <person name="Walston R.F."/>
            <person name="Allen J.L."/>
        </authorList>
    </citation>
    <scope>NUCLEOTIDE SEQUENCE [LARGE SCALE GENOMIC DNA]</scope>
    <source>
        <strain evidence="6">WasteWater1</strain>
    </source>
</reference>
<feature type="transmembrane region" description="Helical" evidence="5">
    <location>
        <begin position="237"/>
        <end position="257"/>
    </location>
</feature>
<dbReference type="GO" id="GO:0005886">
    <property type="term" value="C:plasma membrane"/>
    <property type="evidence" value="ECO:0007669"/>
    <property type="project" value="TreeGrafter"/>
</dbReference>
<keyword evidence="3 5" id="KW-1133">Transmembrane helix</keyword>
<proteinExistence type="predicted"/>
<dbReference type="Proteomes" id="UP000593566">
    <property type="component" value="Unassembled WGS sequence"/>
</dbReference>
<dbReference type="Pfam" id="PF04479">
    <property type="entry name" value="RTA1"/>
    <property type="match status" value="1"/>
</dbReference>
<dbReference type="PANTHER" id="PTHR31465:SF9">
    <property type="entry name" value="SPHINGOID LONG-CHAIN BASE TRANSPORTER RSB1"/>
    <property type="match status" value="1"/>
</dbReference>
<dbReference type="GeneID" id="59332563"/>
<evidence type="ECO:0000256" key="5">
    <source>
        <dbReference type="SAM" id="Phobius"/>
    </source>
</evidence>
<organism evidence="6 7">
    <name type="scientific">Letharia lupina</name>
    <dbReference type="NCBI Taxonomy" id="560253"/>
    <lineage>
        <taxon>Eukaryota</taxon>
        <taxon>Fungi</taxon>
        <taxon>Dikarya</taxon>
        <taxon>Ascomycota</taxon>
        <taxon>Pezizomycotina</taxon>
        <taxon>Lecanoromycetes</taxon>
        <taxon>OSLEUM clade</taxon>
        <taxon>Lecanoromycetidae</taxon>
        <taxon>Lecanorales</taxon>
        <taxon>Lecanorineae</taxon>
        <taxon>Parmeliaceae</taxon>
        <taxon>Letharia</taxon>
    </lineage>
</organism>
<evidence type="ECO:0008006" key="8">
    <source>
        <dbReference type="Google" id="ProtNLM"/>
    </source>
</evidence>
<dbReference type="AlphaFoldDB" id="A0A8H6CA56"/>
<keyword evidence="4 5" id="KW-0472">Membrane</keyword>
<evidence type="ECO:0000313" key="6">
    <source>
        <dbReference type="EMBL" id="KAF6219685.1"/>
    </source>
</evidence>
<sequence>MTLPMPVLSDTVDWMNPILQLFLLTNLVYPRSPYTSTKLHEAFGSTLKLPVCFPLPALEAPQALTEPHSASVLFHHNGSTESANITGTAIINYALQNPNNDTAVGMAKKYCSLGCTPACPESWQTIFYRPSVGGNSVYMNIFLLILIAQIFFGVRHRTWTWTFLGGMVPGLLGEIIGYLGRILLWHNPYSMNFFLTYLICLTIAPAFLTASIYLCLSRIVTVYGPQHSRLAPRSYTYIFIGCDLFALILQGAGGGIASTARSHAGSASGAHVMVAGLAWQVVSMTLFMALWADFAIRVHKARVQGYLKNSQSDDFAVLRDSKKFRLLQVGESYPAAIALATVMIYIRSIYRIAELQGGFSGEIANNQASFMIFEGPMIIIAVTALTVFHPGGVFGNLWKASGHGNRGAAKYPKSVAIMLDGDNEELTQRERKNGFQVRERGPPF</sequence>
<comment type="caution">
    <text evidence="6">The sequence shown here is derived from an EMBL/GenBank/DDBJ whole genome shotgun (WGS) entry which is preliminary data.</text>
</comment>
<evidence type="ECO:0000256" key="4">
    <source>
        <dbReference type="ARBA" id="ARBA00023136"/>
    </source>
</evidence>
<evidence type="ECO:0000256" key="2">
    <source>
        <dbReference type="ARBA" id="ARBA00022692"/>
    </source>
</evidence>
<feature type="transmembrane region" description="Helical" evidence="5">
    <location>
        <begin position="332"/>
        <end position="350"/>
    </location>
</feature>
<evidence type="ECO:0000256" key="3">
    <source>
        <dbReference type="ARBA" id="ARBA00022989"/>
    </source>
</evidence>
<keyword evidence="7" id="KW-1185">Reference proteome</keyword>
<feature type="transmembrane region" description="Helical" evidence="5">
    <location>
        <begin position="269"/>
        <end position="292"/>
    </location>
</feature>
<evidence type="ECO:0000256" key="1">
    <source>
        <dbReference type="ARBA" id="ARBA00004141"/>
    </source>
</evidence>
<feature type="transmembrane region" description="Helical" evidence="5">
    <location>
        <begin position="370"/>
        <end position="388"/>
    </location>
</feature>
<dbReference type="EMBL" id="JACCJB010000019">
    <property type="protein sequence ID" value="KAF6219685.1"/>
    <property type="molecule type" value="Genomic_DNA"/>
</dbReference>
<name>A0A8H6CA56_9LECA</name>
<gene>
    <name evidence="6" type="ORF">HO133_004154</name>
</gene>
<dbReference type="RefSeq" id="XP_037149120.1">
    <property type="nucleotide sequence ID" value="XM_037295073.1"/>
</dbReference>
<dbReference type="PANTHER" id="PTHR31465">
    <property type="entry name" value="PROTEIN RTA1-RELATED"/>
    <property type="match status" value="1"/>
</dbReference>
<dbReference type="InterPro" id="IPR007568">
    <property type="entry name" value="RTA1"/>
</dbReference>
<dbReference type="GO" id="GO:0000324">
    <property type="term" value="C:fungal-type vacuole"/>
    <property type="evidence" value="ECO:0007669"/>
    <property type="project" value="TreeGrafter"/>
</dbReference>
<evidence type="ECO:0000313" key="7">
    <source>
        <dbReference type="Proteomes" id="UP000593566"/>
    </source>
</evidence>
<accession>A0A8H6CA56</accession>
<protein>
    <recommendedName>
        <fullName evidence="8">RTA1-domain-containing protein</fullName>
    </recommendedName>
</protein>
<comment type="subcellular location">
    <subcellularLocation>
        <location evidence="1">Membrane</location>
        <topology evidence="1">Multi-pass membrane protein</topology>
    </subcellularLocation>
</comment>